<dbReference type="SUPFAM" id="SSF51735">
    <property type="entry name" value="NAD(P)-binding Rossmann-fold domains"/>
    <property type="match status" value="2"/>
</dbReference>
<evidence type="ECO:0000259" key="8">
    <source>
        <dbReference type="PROSITE" id="PS51202"/>
    </source>
</evidence>
<dbReference type="GO" id="GO:0005886">
    <property type="term" value="C:plasma membrane"/>
    <property type="evidence" value="ECO:0007669"/>
    <property type="project" value="InterPro"/>
</dbReference>
<dbReference type="InterPro" id="IPR036291">
    <property type="entry name" value="NAD(P)-bd_dom_sf"/>
</dbReference>
<feature type="domain" description="RCK C-terminal" evidence="8">
    <location>
        <begin position="371"/>
        <end position="452"/>
    </location>
</feature>
<evidence type="ECO:0000256" key="6">
    <source>
        <dbReference type="ARBA" id="ARBA00023065"/>
    </source>
</evidence>
<feature type="domain" description="RCK N-terminal" evidence="7">
    <location>
        <begin position="1"/>
        <end position="122"/>
    </location>
</feature>
<comment type="caution">
    <text evidence="9">The sequence shown here is derived from an EMBL/GenBank/DDBJ whole genome shotgun (WGS) entry which is preliminary data.</text>
</comment>
<protein>
    <recommendedName>
        <fullName evidence="1">Trk system potassium uptake protein TrkA</fullName>
    </recommendedName>
</protein>
<evidence type="ECO:0000256" key="2">
    <source>
        <dbReference type="ARBA" id="ARBA00022448"/>
    </source>
</evidence>
<dbReference type="Proteomes" id="UP000823615">
    <property type="component" value="Unassembled WGS sequence"/>
</dbReference>
<keyword evidence="5" id="KW-0520">NAD</keyword>
<evidence type="ECO:0000313" key="9">
    <source>
        <dbReference type="EMBL" id="MBO8436234.1"/>
    </source>
</evidence>
<dbReference type="InterPro" id="IPR036721">
    <property type="entry name" value="RCK_C_sf"/>
</dbReference>
<dbReference type="Pfam" id="PF02254">
    <property type="entry name" value="TrkA_N"/>
    <property type="match status" value="2"/>
</dbReference>
<proteinExistence type="predicted"/>
<name>A0A9D9H543_9SPIO</name>
<dbReference type="InterPro" id="IPR003148">
    <property type="entry name" value="RCK_N"/>
</dbReference>
<evidence type="ECO:0000259" key="7">
    <source>
        <dbReference type="PROSITE" id="PS51201"/>
    </source>
</evidence>
<dbReference type="PANTHER" id="PTHR43833:SF5">
    <property type="entry name" value="TRK SYSTEM POTASSIUM UPTAKE PROTEIN TRKA"/>
    <property type="match status" value="1"/>
</dbReference>
<reference evidence="9" key="1">
    <citation type="submission" date="2020-10" db="EMBL/GenBank/DDBJ databases">
        <authorList>
            <person name="Gilroy R."/>
        </authorList>
    </citation>
    <scope>NUCLEOTIDE SEQUENCE</scope>
    <source>
        <strain evidence="9">7293</strain>
    </source>
</reference>
<dbReference type="AlphaFoldDB" id="A0A9D9H543"/>
<reference evidence="9" key="2">
    <citation type="journal article" date="2021" name="PeerJ">
        <title>Extensive microbial diversity within the chicken gut microbiome revealed by metagenomics and culture.</title>
        <authorList>
            <person name="Gilroy R."/>
            <person name="Ravi A."/>
            <person name="Getino M."/>
            <person name="Pursley I."/>
            <person name="Horton D.L."/>
            <person name="Alikhan N.F."/>
            <person name="Baker D."/>
            <person name="Gharbi K."/>
            <person name="Hall N."/>
            <person name="Watson M."/>
            <person name="Adriaenssens E.M."/>
            <person name="Foster-Nyarko E."/>
            <person name="Jarju S."/>
            <person name="Secka A."/>
            <person name="Antonio M."/>
            <person name="Oren A."/>
            <person name="Chaudhuri R.R."/>
            <person name="La Ragione R."/>
            <person name="Hildebrand F."/>
            <person name="Pallen M.J."/>
        </authorList>
    </citation>
    <scope>NUCLEOTIDE SEQUENCE</scope>
    <source>
        <strain evidence="9">7293</strain>
    </source>
</reference>
<accession>A0A9D9H543</accession>
<sequence length="452" mass="49253">MKILIIGAGRRGVRIGRHLAAEGSSITFLDKSISRCHAAEAKVDCLAVCGSGTDLEKLKEAGAADADTVIAVTDSDEVNIVSCGIIASEFPSVVNTIAAIRSSGYLGAEGLPPKILGITHIINPDQEGAHRILDTIHYGLYRDTLIFPGTDFMIFTVQEGQGAIRQGDAVMALRKRINENFVIAAIYRHGAVIIPTGETEIRQGDIAVVITDSDKAYSSLSGSSEREVYSEPDNLVILGATRITRFLLYAFSPKERKRVRLIEKDAAAAEEFASLFPEVTVLNASITDESIWEDEDLGASDLFISLTDNDELNIVTAGYARRIGTKKTIAQVKSNSNYSQFALSLGVDVALSITDVTVDSLIRYLRGDGISAMHTLFEGELEVYEYVIQDSFPFLGKALKHVHFRNRIVIAGVRRADGTSLVPDGEYVFTEGDSLILSIRHDESGYLKELFR</sequence>
<keyword evidence="6" id="KW-0406">Ion transport</keyword>
<keyword evidence="2" id="KW-0813">Transport</keyword>
<dbReference type="InterPro" id="IPR006037">
    <property type="entry name" value="RCK_C"/>
</dbReference>
<keyword evidence="3" id="KW-0633">Potassium transport</keyword>
<dbReference type="PROSITE" id="PS51202">
    <property type="entry name" value="RCK_C"/>
    <property type="match status" value="2"/>
</dbReference>
<evidence type="ECO:0000256" key="5">
    <source>
        <dbReference type="ARBA" id="ARBA00023027"/>
    </source>
</evidence>
<dbReference type="Gene3D" id="3.40.50.720">
    <property type="entry name" value="NAD(P)-binding Rossmann-like Domain"/>
    <property type="match status" value="2"/>
</dbReference>
<organism evidence="9 10">
    <name type="scientific">Candidatus Ornithospirochaeta stercoripullorum</name>
    <dbReference type="NCBI Taxonomy" id="2840899"/>
    <lineage>
        <taxon>Bacteria</taxon>
        <taxon>Pseudomonadati</taxon>
        <taxon>Spirochaetota</taxon>
        <taxon>Spirochaetia</taxon>
        <taxon>Spirochaetales</taxon>
        <taxon>Spirochaetaceae</taxon>
        <taxon>Spirochaetaceae incertae sedis</taxon>
        <taxon>Candidatus Ornithospirochaeta</taxon>
    </lineage>
</organism>
<dbReference type="Gene3D" id="3.30.70.1450">
    <property type="entry name" value="Regulator of K+ conductance, C-terminal domain"/>
    <property type="match status" value="2"/>
</dbReference>
<dbReference type="Pfam" id="PF02080">
    <property type="entry name" value="TrkA_C"/>
    <property type="match status" value="2"/>
</dbReference>
<dbReference type="EMBL" id="JADIMT010000055">
    <property type="protein sequence ID" value="MBO8436234.1"/>
    <property type="molecule type" value="Genomic_DNA"/>
</dbReference>
<dbReference type="PRINTS" id="PR00335">
    <property type="entry name" value="KUPTAKETRKA"/>
</dbReference>
<dbReference type="InterPro" id="IPR050721">
    <property type="entry name" value="Trk_Ktr_HKT_K-transport"/>
</dbReference>
<feature type="domain" description="RCK N-terminal" evidence="7">
    <location>
        <begin position="232"/>
        <end position="351"/>
    </location>
</feature>
<evidence type="ECO:0000256" key="1">
    <source>
        <dbReference type="ARBA" id="ARBA00017378"/>
    </source>
</evidence>
<keyword evidence="4" id="KW-0630">Potassium</keyword>
<dbReference type="SUPFAM" id="SSF116726">
    <property type="entry name" value="TrkA C-terminal domain-like"/>
    <property type="match status" value="2"/>
</dbReference>
<dbReference type="PROSITE" id="PS51201">
    <property type="entry name" value="RCK_N"/>
    <property type="match status" value="2"/>
</dbReference>
<feature type="domain" description="RCK C-terminal" evidence="8">
    <location>
        <begin position="142"/>
        <end position="226"/>
    </location>
</feature>
<dbReference type="PANTHER" id="PTHR43833">
    <property type="entry name" value="POTASSIUM CHANNEL PROTEIN 2-RELATED-RELATED"/>
    <property type="match status" value="1"/>
</dbReference>
<dbReference type="InterPro" id="IPR006036">
    <property type="entry name" value="K_uptake_TrkA"/>
</dbReference>
<gene>
    <name evidence="9" type="ORF">IAA97_04580</name>
</gene>
<evidence type="ECO:0000256" key="4">
    <source>
        <dbReference type="ARBA" id="ARBA00022958"/>
    </source>
</evidence>
<dbReference type="GO" id="GO:0015079">
    <property type="term" value="F:potassium ion transmembrane transporter activity"/>
    <property type="evidence" value="ECO:0007669"/>
    <property type="project" value="InterPro"/>
</dbReference>
<evidence type="ECO:0000256" key="3">
    <source>
        <dbReference type="ARBA" id="ARBA00022538"/>
    </source>
</evidence>
<evidence type="ECO:0000313" key="10">
    <source>
        <dbReference type="Proteomes" id="UP000823615"/>
    </source>
</evidence>